<dbReference type="InterPro" id="IPR013087">
    <property type="entry name" value="Znf_C2H2_type"/>
</dbReference>
<dbReference type="EMBL" id="CACRXK020015529">
    <property type="protein sequence ID" value="CAB4028517.1"/>
    <property type="molecule type" value="Genomic_DNA"/>
</dbReference>
<keyword evidence="3" id="KW-1185">Reference proteome</keyword>
<feature type="non-terminal residue" evidence="2">
    <location>
        <position position="1"/>
    </location>
</feature>
<protein>
    <submittedName>
        <fullName evidence="2">Transposon Tf2-6 poly</fullName>
    </submittedName>
</protein>
<sequence length="886" mass="99817">VDIHVDLTTDTSPVRNPLLYDLTPGKESSSEDKVDIIHVDLTTDTSPVRNPLLYDLTSGKESSSEDKESVSDSDSDFRSDRNEEPSRLQCHKCSNVFSTKSNLRKHQRLISCAGSKRKLSKAVKEKHNEVNMDFSNARRLLPSLWSKCKVEKRESLPYDINGDCVYELPYDEENMMDSSSDGRPWKQWNTSKRQGFEGRRRVTSCGGTYVCKNSRCPYLHSYGKQNDVQFKRRAEDEVVCNCCGYEAKGVMCNAKKVWEFGQDKVTVFHCGEHNCSVKERDPDIREAATTFFRNNTAAKPSQFPYQHLRGLLKEGKSVEDVYKEAKGMANLKKIQNIKQKVVEQENPVGHSFEALATIKESTDLKDKYLLWSVKDGRVADITAVFRSSEERLEIANQMQRNGSTHPLANEFCFLDAEHDKVKGLKTINLSVQHPLLKEMVTIASMDCLTESTETLSEFWKQLNSALREYTGEANYIFDPEGIVTDEHGGNRESVRRELNEGMVERTKSCEMHFYGCAHKVTKATWSTQSRKKFITMIHGIYTAETPGSYEAKRRALFEWAADKPKRAHVKAWFNNFWHVRRFHVFRSFKSSHAPNTNMTEVGHSRNATRGAKNDTLARVAEDHVVESAILKAKLESFLNGTYQGGRCPDQKKKDQLSLRRQLDRAIQFANEVRSGSIDTSHYDAGPFMSERSRHRARNADLCSSSDDELPVKHRNAKKAHRVRPTRSKKFEESLKMAKRAKITLVGTHDVSATKKIFELNDAGKIRLAEISETVSCNCSFARGSDICLHIIWAASLGTLIGTAAPQHNLRPSQTQAASLGTLIETAAPQHNLRPSQTQAASLGTLKGTAAPQHNLRPSQTQAVSLGTLIETAAPQHNLRPSQAQGP</sequence>
<comment type="caution">
    <text evidence="2">The sequence shown here is derived from an EMBL/GenBank/DDBJ whole genome shotgun (WGS) entry which is preliminary data.</text>
</comment>
<dbReference type="OrthoDB" id="10048910at2759"/>
<feature type="region of interest" description="Disordered" evidence="1">
    <location>
        <begin position="48"/>
        <end position="84"/>
    </location>
</feature>
<accession>A0A6S7JCF6</accession>
<proteinExistence type="predicted"/>
<organism evidence="2 3">
    <name type="scientific">Paramuricea clavata</name>
    <name type="common">Red gorgonian</name>
    <name type="synonym">Violescent sea-whip</name>
    <dbReference type="NCBI Taxonomy" id="317549"/>
    <lineage>
        <taxon>Eukaryota</taxon>
        <taxon>Metazoa</taxon>
        <taxon>Cnidaria</taxon>
        <taxon>Anthozoa</taxon>
        <taxon>Octocorallia</taxon>
        <taxon>Malacalcyonacea</taxon>
        <taxon>Plexauridae</taxon>
        <taxon>Paramuricea</taxon>
    </lineage>
</organism>
<name>A0A6S7JCF6_PARCT</name>
<evidence type="ECO:0000313" key="3">
    <source>
        <dbReference type="Proteomes" id="UP001152795"/>
    </source>
</evidence>
<evidence type="ECO:0000256" key="1">
    <source>
        <dbReference type="SAM" id="MobiDB-lite"/>
    </source>
</evidence>
<gene>
    <name evidence="2" type="ORF">PACLA_8A079417</name>
</gene>
<feature type="compositionally biased region" description="Basic and acidic residues" evidence="1">
    <location>
        <begin position="62"/>
        <end position="84"/>
    </location>
</feature>
<dbReference type="AlphaFoldDB" id="A0A6S7JCF6"/>
<reference evidence="2" key="1">
    <citation type="submission" date="2020-04" db="EMBL/GenBank/DDBJ databases">
        <authorList>
            <person name="Alioto T."/>
            <person name="Alioto T."/>
            <person name="Gomez Garrido J."/>
        </authorList>
    </citation>
    <scope>NUCLEOTIDE SEQUENCE</scope>
    <source>
        <strain evidence="2">A484AB</strain>
    </source>
</reference>
<evidence type="ECO:0000313" key="2">
    <source>
        <dbReference type="EMBL" id="CAB4028517.1"/>
    </source>
</evidence>
<dbReference type="PROSITE" id="PS50157">
    <property type="entry name" value="ZINC_FINGER_C2H2_2"/>
    <property type="match status" value="1"/>
</dbReference>
<dbReference type="Proteomes" id="UP001152795">
    <property type="component" value="Unassembled WGS sequence"/>
</dbReference>